<name>A0A8K0E1P7_9ROSA</name>
<organism evidence="1 2">
    <name type="scientific">Rhamnella rubrinervis</name>
    <dbReference type="NCBI Taxonomy" id="2594499"/>
    <lineage>
        <taxon>Eukaryota</taxon>
        <taxon>Viridiplantae</taxon>
        <taxon>Streptophyta</taxon>
        <taxon>Embryophyta</taxon>
        <taxon>Tracheophyta</taxon>
        <taxon>Spermatophyta</taxon>
        <taxon>Magnoliopsida</taxon>
        <taxon>eudicotyledons</taxon>
        <taxon>Gunneridae</taxon>
        <taxon>Pentapetalae</taxon>
        <taxon>rosids</taxon>
        <taxon>fabids</taxon>
        <taxon>Rosales</taxon>
        <taxon>Rhamnaceae</taxon>
        <taxon>rhamnoid group</taxon>
        <taxon>Rhamneae</taxon>
        <taxon>Rhamnella</taxon>
    </lineage>
</organism>
<comment type="caution">
    <text evidence="1">The sequence shown here is derived from an EMBL/GenBank/DDBJ whole genome shotgun (WGS) entry which is preliminary data.</text>
</comment>
<proteinExistence type="predicted"/>
<dbReference type="AlphaFoldDB" id="A0A8K0E1P7"/>
<evidence type="ECO:0000313" key="2">
    <source>
        <dbReference type="Proteomes" id="UP000796880"/>
    </source>
</evidence>
<sequence>MSLELDELRAVRHWRATSRVKYFEESPPVSAGEPDTHIKQLTGEHRSQQAIACELTRVVNELSGGRGGDGGHSKEIMICAPGECHHGCYWKPIILPAGIDYGRIKVRARAYGERVIEGARNFLLTWSNIF</sequence>
<dbReference type="EMBL" id="VOIH02000009">
    <property type="protein sequence ID" value="KAF3438179.1"/>
    <property type="molecule type" value="Genomic_DNA"/>
</dbReference>
<keyword evidence="2" id="KW-1185">Reference proteome</keyword>
<gene>
    <name evidence="1" type="ORF">FNV43_RR20936</name>
</gene>
<evidence type="ECO:0000313" key="1">
    <source>
        <dbReference type="EMBL" id="KAF3438179.1"/>
    </source>
</evidence>
<accession>A0A8K0E1P7</accession>
<protein>
    <submittedName>
        <fullName evidence="1">Uncharacterized protein</fullName>
    </submittedName>
</protein>
<reference evidence="1" key="1">
    <citation type="submission" date="2020-03" db="EMBL/GenBank/DDBJ databases">
        <title>A high-quality chromosome-level genome assembly of a woody plant with both climbing and erect habits, Rhamnella rubrinervis.</title>
        <authorList>
            <person name="Lu Z."/>
            <person name="Yang Y."/>
            <person name="Zhu X."/>
            <person name="Sun Y."/>
        </authorList>
    </citation>
    <scope>NUCLEOTIDE SEQUENCE</scope>
    <source>
        <strain evidence="1">BYM</strain>
        <tissue evidence="1">Leaf</tissue>
    </source>
</reference>
<dbReference type="Proteomes" id="UP000796880">
    <property type="component" value="Unassembled WGS sequence"/>
</dbReference>